<dbReference type="STRING" id="556484.B7FSQ9"/>
<comment type="cofactor">
    <cofactor evidence="7">
        <name>Mg(2+)</name>
        <dbReference type="ChEBI" id="CHEBI:18420"/>
    </cofactor>
</comment>
<name>B7FSQ9_PHATC</name>
<protein>
    <recommendedName>
        <fullName evidence="5 7">5-formyltetrahydrofolate cyclo-ligase</fullName>
        <ecNumber evidence="5 7">6.3.3.2</ecNumber>
    </recommendedName>
</protein>
<dbReference type="GO" id="GO:0035999">
    <property type="term" value="P:tetrahydrofolate interconversion"/>
    <property type="evidence" value="ECO:0007669"/>
    <property type="project" value="TreeGrafter"/>
</dbReference>
<keyword evidence="7" id="KW-0460">Magnesium</keyword>
<keyword evidence="3 6" id="KW-0067">ATP-binding</keyword>
<dbReference type="PANTHER" id="PTHR23407:SF1">
    <property type="entry name" value="5-FORMYLTETRAHYDROFOLATE CYCLO-LIGASE"/>
    <property type="match status" value="1"/>
</dbReference>
<accession>B7FSQ9</accession>
<keyword evidence="7" id="KW-0479">Metal-binding</keyword>
<organism evidence="8 9">
    <name type="scientific">Phaeodactylum tricornutum (strain CCAP 1055/1)</name>
    <dbReference type="NCBI Taxonomy" id="556484"/>
    <lineage>
        <taxon>Eukaryota</taxon>
        <taxon>Sar</taxon>
        <taxon>Stramenopiles</taxon>
        <taxon>Ochrophyta</taxon>
        <taxon>Bacillariophyta</taxon>
        <taxon>Bacillariophyceae</taxon>
        <taxon>Bacillariophycidae</taxon>
        <taxon>Naviculales</taxon>
        <taxon>Phaeodactylaceae</taxon>
        <taxon>Phaeodactylum</taxon>
    </lineage>
</organism>
<feature type="binding site" evidence="6">
    <location>
        <position position="68"/>
    </location>
    <ligand>
        <name>substrate</name>
    </ligand>
</feature>
<evidence type="ECO:0000256" key="2">
    <source>
        <dbReference type="ARBA" id="ARBA00022741"/>
    </source>
</evidence>
<feature type="binding site" evidence="6">
    <location>
        <position position="62"/>
    </location>
    <ligand>
        <name>substrate</name>
    </ligand>
</feature>
<dbReference type="eggNOG" id="KOG3093">
    <property type="taxonomic scope" value="Eukaryota"/>
</dbReference>
<dbReference type="Pfam" id="PF01812">
    <property type="entry name" value="5-FTHF_cyc-lig"/>
    <property type="match status" value="1"/>
</dbReference>
<comment type="catalytic activity">
    <reaction evidence="4 7">
        <text>(6S)-5-formyl-5,6,7,8-tetrahydrofolate + ATP = (6R)-5,10-methenyltetrahydrofolate + ADP + phosphate</text>
        <dbReference type="Rhea" id="RHEA:10488"/>
        <dbReference type="ChEBI" id="CHEBI:30616"/>
        <dbReference type="ChEBI" id="CHEBI:43474"/>
        <dbReference type="ChEBI" id="CHEBI:57455"/>
        <dbReference type="ChEBI" id="CHEBI:57457"/>
        <dbReference type="ChEBI" id="CHEBI:456216"/>
        <dbReference type="EC" id="6.3.3.2"/>
    </reaction>
</comment>
<dbReference type="PIRSF" id="PIRSF006806">
    <property type="entry name" value="FTHF_cligase"/>
    <property type="match status" value="1"/>
</dbReference>
<dbReference type="GeneID" id="7197462"/>
<evidence type="ECO:0000313" key="9">
    <source>
        <dbReference type="Proteomes" id="UP000000759"/>
    </source>
</evidence>
<dbReference type="InterPro" id="IPR024185">
    <property type="entry name" value="FTHF_cligase-like_sf"/>
</dbReference>
<dbReference type="GO" id="GO:0046872">
    <property type="term" value="F:metal ion binding"/>
    <property type="evidence" value="ECO:0007669"/>
    <property type="project" value="UniProtKB-KW"/>
</dbReference>
<dbReference type="PaxDb" id="2850-Phatr32823"/>
<dbReference type="InterPro" id="IPR002698">
    <property type="entry name" value="FTHF_cligase"/>
</dbReference>
<dbReference type="KEGG" id="pti:PHATRDRAFT_32823"/>
<dbReference type="SUPFAM" id="SSF100950">
    <property type="entry name" value="NagB/RpiA/CoA transferase-like"/>
    <property type="match status" value="1"/>
</dbReference>
<proteinExistence type="inferred from homology"/>
<dbReference type="GO" id="GO:0009396">
    <property type="term" value="P:folic acid-containing compound biosynthetic process"/>
    <property type="evidence" value="ECO:0007669"/>
    <property type="project" value="TreeGrafter"/>
</dbReference>
<dbReference type="PANTHER" id="PTHR23407">
    <property type="entry name" value="ATPASE INHIBITOR/5-FORMYLTETRAHYDROFOLATE CYCLO-LIGASE"/>
    <property type="match status" value="1"/>
</dbReference>
<feature type="binding site" evidence="6">
    <location>
        <begin position="160"/>
        <end position="168"/>
    </location>
    <ligand>
        <name>ATP</name>
        <dbReference type="ChEBI" id="CHEBI:30616"/>
    </ligand>
</feature>
<feature type="binding site" evidence="6">
    <location>
        <begin position="16"/>
        <end position="20"/>
    </location>
    <ligand>
        <name>ATP</name>
        <dbReference type="ChEBI" id="CHEBI:30616"/>
    </ligand>
</feature>
<dbReference type="Proteomes" id="UP000000759">
    <property type="component" value="Chromosome 2"/>
</dbReference>
<evidence type="ECO:0000256" key="5">
    <source>
        <dbReference type="ARBA" id="ARBA00038966"/>
    </source>
</evidence>
<dbReference type="InterPro" id="IPR037171">
    <property type="entry name" value="NagB/RpiA_transferase-like"/>
</dbReference>
<keyword evidence="2 6" id="KW-0547">Nucleotide-binding</keyword>
<comment type="similarity">
    <text evidence="1 7">Belongs to the 5-formyltetrahydrofolate cyclo-ligase family.</text>
</comment>
<sequence length="222" mass="25047">MSSSRPFPCDEVIARKKELRKEIRSKLKALSKEEIRAQSVRVWDRLFELPQYRQARSIGLFLSMPTGEISTELALKNASENEKQVYVPQVGKNFEQADMELIKVVKDDGIKQGELFYHSWPLNKWGIPEPPPHIPLIPAAPGDIDVIVVPGLAFDEKGNRLGQGKGYYDRFIARMTLGEGVSAPFLVAVGLECQLTDRVPVEEYDQLMDLVLLPSQTIVIEK</sequence>
<evidence type="ECO:0000256" key="1">
    <source>
        <dbReference type="ARBA" id="ARBA00010638"/>
    </source>
</evidence>
<evidence type="ECO:0000256" key="3">
    <source>
        <dbReference type="ARBA" id="ARBA00022840"/>
    </source>
</evidence>
<evidence type="ECO:0000256" key="6">
    <source>
        <dbReference type="PIRSR" id="PIRSR006806-1"/>
    </source>
</evidence>
<reference evidence="8 9" key="1">
    <citation type="journal article" date="2008" name="Nature">
        <title>The Phaeodactylum genome reveals the evolutionary history of diatom genomes.</title>
        <authorList>
            <person name="Bowler C."/>
            <person name="Allen A.E."/>
            <person name="Badger J.H."/>
            <person name="Grimwood J."/>
            <person name="Jabbari K."/>
            <person name="Kuo A."/>
            <person name="Maheswari U."/>
            <person name="Martens C."/>
            <person name="Maumus F."/>
            <person name="Otillar R.P."/>
            <person name="Rayko E."/>
            <person name="Salamov A."/>
            <person name="Vandepoele K."/>
            <person name="Beszteri B."/>
            <person name="Gruber A."/>
            <person name="Heijde M."/>
            <person name="Katinka M."/>
            <person name="Mock T."/>
            <person name="Valentin K."/>
            <person name="Verret F."/>
            <person name="Berges J.A."/>
            <person name="Brownlee C."/>
            <person name="Cadoret J.P."/>
            <person name="Chiovitti A."/>
            <person name="Choi C.J."/>
            <person name="Coesel S."/>
            <person name="De Martino A."/>
            <person name="Detter J.C."/>
            <person name="Durkin C."/>
            <person name="Falciatore A."/>
            <person name="Fournet J."/>
            <person name="Haruta M."/>
            <person name="Huysman M.J."/>
            <person name="Jenkins B.D."/>
            <person name="Jiroutova K."/>
            <person name="Jorgensen R.E."/>
            <person name="Joubert Y."/>
            <person name="Kaplan A."/>
            <person name="Kroger N."/>
            <person name="Kroth P.G."/>
            <person name="La Roche J."/>
            <person name="Lindquist E."/>
            <person name="Lommer M."/>
            <person name="Martin-Jezequel V."/>
            <person name="Lopez P.J."/>
            <person name="Lucas S."/>
            <person name="Mangogna M."/>
            <person name="McGinnis K."/>
            <person name="Medlin L.K."/>
            <person name="Montsant A."/>
            <person name="Oudot-Le Secq M.P."/>
            <person name="Napoli C."/>
            <person name="Obornik M."/>
            <person name="Parker M.S."/>
            <person name="Petit J.L."/>
            <person name="Porcel B.M."/>
            <person name="Poulsen N."/>
            <person name="Robison M."/>
            <person name="Rychlewski L."/>
            <person name="Rynearson T.A."/>
            <person name="Schmutz J."/>
            <person name="Shapiro H."/>
            <person name="Siaut M."/>
            <person name="Stanley M."/>
            <person name="Sussman M.R."/>
            <person name="Taylor A.R."/>
            <person name="Vardi A."/>
            <person name="von Dassow P."/>
            <person name="Vyverman W."/>
            <person name="Willis A."/>
            <person name="Wyrwicz L.S."/>
            <person name="Rokhsar D.S."/>
            <person name="Weissenbach J."/>
            <person name="Armbrust E.V."/>
            <person name="Green B.R."/>
            <person name="Van de Peer Y."/>
            <person name="Grigoriev I.V."/>
        </authorList>
    </citation>
    <scope>NUCLEOTIDE SEQUENCE [LARGE SCALE GENOMIC DNA]</scope>
    <source>
        <strain evidence="8 9">CCAP 1055/1</strain>
    </source>
</reference>
<dbReference type="OMA" id="STIYPCQ"/>
<dbReference type="Gene3D" id="3.40.50.10420">
    <property type="entry name" value="NagB/RpiA/CoA transferase-like"/>
    <property type="match status" value="1"/>
</dbReference>
<dbReference type="GO" id="GO:0030272">
    <property type="term" value="F:5-formyltetrahydrofolate cyclo-ligase activity"/>
    <property type="evidence" value="ECO:0007669"/>
    <property type="project" value="UniProtKB-EC"/>
</dbReference>
<reference evidence="9" key="2">
    <citation type="submission" date="2008-08" db="EMBL/GenBank/DDBJ databases">
        <authorList>
            <consortium name="Diatom Consortium"/>
            <person name="Grigoriev I."/>
            <person name="Grimwood J."/>
            <person name="Kuo A."/>
            <person name="Otillar R.P."/>
            <person name="Salamov A."/>
            <person name="Detter J.C."/>
            <person name="Lindquist E."/>
            <person name="Shapiro H."/>
            <person name="Lucas S."/>
            <person name="Glavina del Rio T."/>
            <person name="Pitluck S."/>
            <person name="Rokhsar D."/>
            <person name="Bowler C."/>
        </authorList>
    </citation>
    <scope>GENOME REANNOTATION</scope>
    <source>
        <strain evidence="9">CCAP 1055/1</strain>
    </source>
</reference>
<dbReference type="RefSeq" id="XP_002178025.1">
    <property type="nucleotide sequence ID" value="XM_002177989.1"/>
</dbReference>
<keyword evidence="9" id="KW-1185">Reference proteome</keyword>
<dbReference type="HOGENOM" id="CLU_066245_2_1_1"/>
<evidence type="ECO:0000256" key="4">
    <source>
        <dbReference type="ARBA" id="ARBA00036539"/>
    </source>
</evidence>
<evidence type="ECO:0000256" key="7">
    <source>
        <dbReference type="RuleBase" id="RU361279"/>
    </source>
</evidence>
<dbReference type="GO" id="GO:0005739">
    <property type="term" value="C:mitochondrion"/>
    <property type="evidence" value="ECO:0007669"/>
    <property type="project" value="TreeGrafter"/>
</dbReference>
<dbReference type="EC" id="6.3.3.2" evidence="5 7"/>
<dbReference type="NCBIfam" id="TIGR02727">
    <property type="entry name" value="MTHFS_bact"/>
    <property type="match status" value="1"/>
</dbReference>
<dbReference type="GO" id="GO:0005524">
    <property type="term" value="F:ATP binding"/>
    <property type="evidence" value="ECO:0007669"/>
    <property type="project" value="UniProtKB-KW"/>
</dbReference>
<dbReference type="EMBL" id="CM000606">
    <property type="protein sequence ID" value="EEC50839.1"/>
    <property type="molecule type" value="Genomic_DNA"/>
</dbReference>
<gene>
    <name evidence="8" type="ORF">PHATRDRAFT_32823</name>
</gene>
<dbReference type="InParanoid" id="B7FSQ9"/>
<dbReference type="AlphaFoldDB" id="B7FSQ9"/>
<dbReference type="OrthoDB" id="2015992at2759"/>
<evidence type="ECO:0000313" key="8">
    <source>
        <dbReference type="EMBL" id="EEC50839.1"/>
    </source>
</evidence>